<reference evidence="3" key="1">
    <citation type="submission" date="2021-10" db="EMBL/GenBank/DDBJ databases">
        <title>De novo Genome Assembly of Clathrus columnatus (Basidiomycota, Fungi) Using Illumina and Nanopore Sequence Data.</title>
        <authorList>
            <person name="Ogiso-Tanaka E."/>
            <person name="Itagaki H."/>
            <person name="Hosoya T."/>
            <person name="Hosaka K."/>
        </authorList>
    </citation>
    <scope>NUCLEOTIDE SEQUENCE</scope>
    <source>
        <strain evidence="3">MO-923</strain>
    </source>
</reference>
<dbReference type="EMBL" id="BPWL01000008">
    <property type="protein sequence ID" value="GJJ12986.1"/>
    <property type="molecule type" value="Genomic_DNA"/>
</dbReference>
<proteinExistence type="predicted"/>
<feature type="compositionally biased region" description="Pro residues" evidence="2">
    <location>
        <begin position="468"/>
        <end position="482"/>
    </location>
</feature>
<evidence type="ECO:0000256" key="1">
    <source>
        <dbReference type="SAM" id="Coils"/>
    </source>
</evidence>
<feature type="region of interest" description="Disordered" evidence="2">
    <location>
        <begin position="559"/>
        <end position="595"/>
    </location>
</feature>
<feature type="coiled-coil region" evidence="1">
    <location>
        <begin position="97"/>
        <end position="180"/>
    </location>
</feature>
<feature type="region of interest" description="Disordered" evidence="2">
    <location>
        <begin position="238"/>
        <end position="505"/>
    </location>
</feature>
<comment type="caution">
    <text evidence="3">The sequence shown here is derived from an EMBL/GenBank/DDBJ whole genome shotgun (WGS) entry which is preliminary data.</text>
</comment>
<keyword evidence="4" id="KW-1185">Reference proteome</keyword>
<evidence type="ECO:0000313" key="3">
    <source>
        <dbReference type="EMBL" id="GJJ12986.1"/>
    </source>
</evidence>
<feature type="compositionally biased region" description="Low complexity" evidence="2">
    <location>
        <begin position="263"/>
        <end position="273"/>
    </location>
</feature>
<gene>
    <name evidence="3" type="ORF">Clacol_007233</name>
</gene>
<dbReference type="AlphaFoldDB" id="A0AAV5AJ73"/>
<keyword evidence="1" id="KW-0175">Coiled coil</keyword>
<evidence type="ECO:0000313" key="4">
    <source>
        <dbReference type="Proteomes" id="UP001050691"/>
    </source>
</evidence>
<accession>A0AAV5AJ73</accession>
<feature type="compositionally biased region" description="Basic residues" evidence="2">
    <location>
        <begin position="41"/>
        <end position="57"/>
    </location>
</feature>
<feature type="region of interest" description="Disordered" evidence="2">
    <location>
        <begin position="24"/>
        <end position="67"/>
    </location>
</feature>
<protein>
    <submittedName>
        <fullName evidence="3">Uncharacterized protein</fullName>
    </submittedName>
</protein>
<feature type="region of interest" description="Disordered" evidence="2">
    <location>
        <begin position="641"/>
        <end position="672"/>
    </location>
</feature>
<evidence type="ECO:0000256" key="2">
    <source>
        <dbReference type="SAM" id="MobiDB-lite"/>
    </source>
</evidence>
<feature type="compositionally biased region" description="Pro residues" evidence="2">
    <location>
        <begin position="433"/>
        <end position="443"/>
    </location>
</feature>
<feature type="compositionally biased region" description="Polar residues" evidence="2">
    <location>
        <begin position="559"/>
        <end position="569"/>
    </location>
</feature>
<feature type="compositionally biased region" description="Polar residues" evidence="2">
    <location>
        <begin position="659"/>
        <end position="668"/>
    </location>
</feature>
<organism evidence="3 4">
    <name type="scientific">Clathrus columnatus</name>
    <dbReference type="NCBI Taxonomy" id="1419009"/>
    <lineage>
        <taxon>Eukaryota</taxon>
        <taxon>Fungi</taxon>
        <taxon>Dikarya</taxon>
        <taxon>Basidiomycota</taxon>
        <taxon>Agaricomycotina</taxon>
        <taxon>Agaricomycetes</taxon>
        <taxon>Phallomycetidae</taxon>
        <taxon>Phallales</taxon>
        <taxon>Clathraceae</taxon>
        <taxon>Clathrus</taxon>
    </lineage>
</organism>
<sequence>MVSSRLSINTSSVLRKILEESPASNTTFSAITDLPSDDSHKHNRVKATKTSHKRKPRKDKDGKLYPVGPRDVARLLLKDEHQAQQMKRIFEQTAERLDIESKRAIEAERRAREAEDRMLQMLDTTRDAQRELLRERDLLRAYQSQVEAAKNEILKAQKELDTLAEEKYKVEQEAAQERSRYRQLHKEVEVKEALNRGRLEGFMDGRKEGWQLGKDYARGKVRVWRDAEYYSEGEESASIFTTTDAPDPPPLNGYRLGQTRSNAQAGQTQTGQAPVTMPVPDTRSDLPAKNLPRTATPHGNRRVVNAMQSPKSRTSGRSHRRNSTITMPIPNPAPATGPGPSSLRQNTLSTEDDVSIKSPRVYSTKTPLRPPSVRAPSTRPDTASRGRTPVNQIPTPTSPQASQRSQPIQQAEFSQPSQSVPSFEQSQTNVLPPIRPIPSPHPRSPSHSPINPLPGGFIPVLEEGRISLPPPHEVDPFPPSPSAPQNRLFDTTGHQHHQSVQQSAPPTVNVTVNAYSAQPQQPPEENTFTFPVPDPDPPPPPTREFSIPVPDIAPIRQSPAQMNYSHFQNSPSRRSPRLERRSPRTPVGNISESPIGALNHEIDGLNLAAELFETDENGNVPGTIGYVPPRGSTWRPLSAIPEGGSTAAESPAPERIRSRNPSAASFRNQVPKFPQFPGNSMLNKPQPPIPPRSPSILTHSPISPHSPLPNLELINEHGILNDPMEYAEFTDIPNNFVTPSRQQLAEHLRPAPDIEQILDDVSPVKTSRIRALFRRKP</sequence>
<name>A0AAV5AJ73_9AGAM</name>
<feature type="compositionally biased region" description="Polar residues" evidence="2">
    <location>
        <begin position="389"/>
        <end position="430"/>
    </location>
</feature>
<dbReference type="Proteomes" id="UP001050691">
    <property type="component" value="Unassembled WGS sequence"/>
</dbReference>